<dbReference type="Proteomes" id="UP000824469">
    <property type="component" value="Unassembled WGS sequence"/>
</dbReference>
<organism evidence="1 2">
    <name type="scientific">Taxus chinensis</name>
    <name type="common">Chinese yew</name>
    <name type="synonym">Taxus wallichiana var. chinensis</name>
    <dbReference type="NCBI Taxonomy" id="29808"/>
    <lineage>
        <taxon>Eukaryota</taxon>
        <taxon>Viridiplantae</taxon>
        <taxon>Streptophyta</taxon>
        <taxon>Embryophyta</taxon>
        <taxon>Tracheophyta</taxon>
        <taxon>Spermatophyta</taxon>
        <taxon>Pinopsida</taxon>
        <taxon>Pinidae</taxon>
        <taxon>Conifers II</taxon>
        <taxon>Cupressales</taxon>
        <taxon>Taxaceae</taxon>
        <taxon>Taxus</taxon>
    </lineage>
</organism>
<dbReference type="AlphaFoldDB" id="A0AA38F6Y6"/>
<dbReference type="EMBL" id="JAHRHJ020003813">
    <property type="protein sequence ID" value="KAH9291071.1"/>
    <property type="molecule type" value="Genomic_DNA"/>
</dbReference>
<proteinExistence type="predicted"/>
<reference evidence="1 2" key="1">
    <citation type="journal article" date="2021" name="Nat. Plants">
        <title>The Taxus genome provides insights into paclitaxel biosynthesis.</title>
        <authorList>
            <person name="Xiong X."/>
            <person name="Gou J."/>
            <person name="Liao Q."/>
            <person name="Li Y."/>
            <person name="Zhou Q."/>
            <person name="Bi G."/>
            <person name="Li C."/>
            <person name="Du R."/>
            <person name="Wang X."/>
            <person name="Sun T."/>
            <person name="Guo L."/>
            <person name="Liang H."/>
            <person name="Lu P."/>
            <person name="Wu Y."/>
            <person name="Zhang Z."/>
            <person name="Ro D.K."/>
            <person name="Shang Y."/>
            <person name="Huang S."/>
            <person name="Yan J."/>
        </authorList>
    </citation>
    <scope>NUCLEOTIDE SEQUENCE [LARGE SCALE GENOMIC DNA]</scope>
    <source>
        <strain evidence="1">Ta-2019</strain>
    </source>
</reference>
<protein>
    <recommendedName>
        <fullName evidence="3">Retrovirus-related Pol polyprotein from transposon TNT 1-94</fullName>
    </recommendedName>
</protein>
<dbReference type="OMA" id="QDEWELF"/>
<name>A0AA38F6Y6_TAXCH</name>
<comment type="caution">
    <text evidence="1">The sequence shown here is derived from an EMBL/GenBank/DDBJ whole genome shotgun (WGS) entry which is preliminary data.</text>
</comment>
<evidence type="ECO:0000313" key="2">
    <source>
        <dbReference type="Proteomes" id="UP000824469"/>
    </source>
</evidence>
<keyword evidence="2" id="KW-1185">Reference proteome</keyword>
<feature type="non-terminal residue" evidence="1">
    <location>
        <position position="70"/>
    </location>
</feature>
<evidence type="ECO:0008006" key="3">
    <source>
        <dbReference type="Google" id="ProtNLM"/>
    </source>
</evidence>
<gene>
    <name evidence="1" type="ORF">KI387_044642</name>
</gene>
<evidence type="ECO:0000313" key="1">
    <source>
        <dbReference type="EMBL" id="KAH9291071.1"/>
    </source>
</evidence>
<sequence length="70" mass="8163">MADEGRSRVDKFNGQNFILWKMQMEDYLYQKDLYTPLSEKVNKPSSMTDAEWDLLDRKALGTIQLCLVSS</sequence>
<accession>A0AA38F6Y6</accession>